<dbReference type="PANTHER" id="PTHR46354:SF4">
    <property type="entry name" value="PROTEIN DOG1-LIKE 3"/>
    <property type="match status" value="1"/>
</dbReference>
<dbReference type="GO" id="GO:0006351">
    <property type="term" value="P:DNA-templated transcription"/>
    <property type="evidence" value="ECO:0007669"/>
    <property type="project" value="InterPro"/>
</dbReference>
<dbReference type="Pfam" id="PF14144">
    <property type="entry name" value="DOG1"/>
    <property type="match status" value="1"/>
</dbReference>
<dbReference type="EMBL" id="JBAMMX010000019">
    <property type="protein sequence ID" value="KAK6921941.1"/>
    <property type="molecule type" value="Genomic_DNA"/>
</dbReference>
<dbReference type="PANTHER" id="PTHR46354">
    <property type="entry name" value="DOG1 DOMAIN-CONTAINING PROTEIN"/>
    <property type="match status" value="1"/>
</dbReference>
<dbReference type="Proteomes" id="UP001370490">
    <property type="component" value="Unassembled WGS sequence"/>
</dbReference>
<keyword evidence="3" id="KW-1185">Reference proteome</keyword>
<sequence length="161" mass="18605">MLTPPWRSSLEDAFLWIGGWRPTMAFHLLHSKSGLQLEARLGNAEFYNFDLDLRIDSLQKDTIREEEEITEKMVKQQEMVADSMVELSHVLSELMRKRSSEDAAARLEEQERQLSVESALEPKEEVIDILSPIQAVHFLIAAAELHLRIHELGKRRDARQS</sequence>
<evidence type="ECO:0000259" key="1">
    <source>
        <dbReference type="PROSITE" id="PS51806"/>
    </source>
</evidence>
<gene>
    <name evidence="2" type="ORF">RJ641_012448</name>
</gene>
<organism evidence="2 3">
    <name type="scientific">Dillenia turbinata</name>
    <dbReference type="NCBI Taxonomy" id="194707"/>
    <lineage>
        <taxon>Eukaryota</taxon>
        <taxon>Viridiplantae</taxon>
        <taxon>Streptophyta</taxon>
        <taxon>Embryophyta</taxon>
        <taxon>Tracheophyta</taxon>
        <taxon>Spermatophyta</taxon>
        <taxon>Magnoliopsida</taxon>
        <taxon>eudicotyledons</taxon>
        <taxon>Gunneridae</taxon>
        <taxon>Pentapetalae</taxon>
        <taxon>Dilleniales</taxon>
        <taxon>Dilleniaceae</taxon>
        <taxon>Dillenia</taxon>
    </lineage>
</organism>
<dbReference type="InterPro" id="IPR051886">
    <property type="entry name" value="Seed_Dev/Stress_Resp_Reg"/>
</dbReference>
<name>A0AAN8V244_9MAGN</name>
<evidence type="ECO:0000313" key="2">
    <source>
        <dbReference type="EMBL" id="KAK6921941.1"/>
    </source>
</evidence>
<comment type="caution">
    <text evidence="2">The sequence shown here is derived from an EMBL/GenBank/DDBJ whole genome shotgun (WGS) entry which is preliminary data.</text>
</comment>
<evidence type="ECO:0000313" key="3">
    <source>
        <dbReference type="Proteomes" id="UP001370490"/>
    </source>
</evidence>
<proteinExistence type="predicted"/>
<feature type="domain" description="DOG1" evidence="1">
    <location>
        <begin position="1"/>
        <end position="159"/>
    </location>
</feature>
<accession>A0AAN8V244</accession>
<dbReference type="GO" id="GO:0043565">
    <property type="term" value="F:sequence-specific DNA binding"/>
    <property type="evidence" value="ECO:0007669"/>
    <property type="project" value="InterPro"/>
</dbReference>
<protein>
    <submittedName>
        <fullName evidence="2">Transcription factor TGA like domain</fullName>
    </submittedName>
</protein>
<dbReference type="PROSITE" id="PS51806">
    <property type="entry name" value="DOG1"/>
    <property type="match status" value="1"/>
</dbReference>
<reference evidence="2 3" key="1">
    <citation type="submission" date="2023-12" db="EMBL/GenBank/DDBJ databases">
        <title>A high-quality genome assembly for Dillenia turbinata (Dilleniales).</title>
        <authorList>
            <person name="Chanderbali A."/>
        </authorList>
    </citation>
    <scope>NUCLEOTIDE SEQUENCE [LARGE SCALE GENOMIC DNA]</scope>
    <source>
        <strain evidence="2">LSX21</strain>
        <tissue evidence="2">Leaf</tissue>
    </source>
</reference>
<dbReference type="InterPro" id="IPR025422">
    <property type="entry name" value="TGA_domain"/>
</dbReference>
<dbReference type="AlphaFoldDB" id="A0AAN8V244"/>